<reference evidence="2" key="1">
    <citation type="journal article" date="2014" name="Front. Microbiol.">
        <title>High frequency of phylogenetically diverse reductive dehalogenase-homologous genes in deep subseafloor sedimentary metagenomes.</title>
        <authorList>
            <person name="Kawai M."/>
            <person name="Futagami T."/>
            <person name="Toyoda A."/>
            <person name="Takaki Y."/>
            <person name="Nishi S."/>
            <person name="Hori S."/>
            <person name="Arai W."/>
            <person name="Tsubouchi T."/>
            <person name="Morono Y."/>
            <person name="Uchiyama I."/>
            <person name="Ito T."/>
            <person name="Fujiyama A."/>
            <person name="Inagaki F."/>
            <person name="Takami H."/>
        </authorList>
    </citation>
    <scope>NUCLEOTIDE SEQUENCE</scope>
    <source>
        <strain evidence="2">Expedition CK06-06</strain>
    </source>
</reference>
<evidence type="ECO:0000256" key="1">
    <source>
        <dbReference type="SAM" id="Phobius"/>
    </source>
</evidence>
<evidence type="ECO:0000313" key="2">
    <source>
        <dbReference type="EMBL" id="GAG91536.1"/>
    </source>
</evidence>
<organism evidence="2">
    <name type="scientific">marine sediment metagenome</name>
    <dbReference type="NCBI Taxonomy" id="412755"/>
    <lineage>
        <taxon>unclassified sequences</taxon>
        <taxon>metagenomes</taxon>
        <taxon>ecological metagenomes</taxon>
    </lineage>
</organism>
<sequence length="39" mass="4888">MVVLIIWFILIMLYAVIRAIIDRIIIYKEFGKWMKLKWF</sequence>
<keyword evidence="1" id="KW-0812">Transmembrane</keyword>
<proteinExistence type="predicted"/>
<protein>
    <submittedName>
        <fullName evidence="2">Uncharacterized protein</fullName>
    </submittedName>
</protein>
<keyword evidence="1" id="KW-1133">Transmembrane helix</keyword>
<name>X1D518_9ZZZZ</name>
<dbReference type="EMBL" id="BART01028618">
    <property type="protein sequence ID" value="GAG91536.1"/>
    <property type="molecule type" value="Genomic_DNA"/>
</dbReference>
<gene>
    <name evidence="2" type="ORF">S01H4_50406</name>
</gene>
<keyword evidence="1" id="KW-0472">Membrane</keyword>
<feature type="transmembrane region" description="Helical" evidence="1">
    <location>
        <begin position="6"/>
        <end position="26"/>
    </location>
</feature>
<accession>X1D518</accession>
<comment type="caution">
    <text evidence="2">The sequence shown here is derived from an EMBL/GenBank/DDBJ whole genome shotgun (WGS) entry which is preliminary data.</text>
</comment>
<dbReference type="AlphaFoldDB" id="X1D518"/>